<dbReference type="PANTHER" id="PTHR43884">
    <property type="entry name" value="ACYL-COA DEHYDROGENASE"/>
    <property type="match status" value="1"/>
</dbReference>
<gene>
    <name evidence="3" type="primary">soxC_1</name>
    <name evidence="3" type="ORF">NRB56_17040</name>
</gene>
<reference evidence="3 4" key="1">
    <citation type="submission" date="2019-10" db="EMBL/GenBank/DDBJ databases">
        <title>Nocardia macrotermitis sp. nov. and Nocardia aurantia sp. nov., isolated from the gut of fungus growing-termite Macrotermes natalensis.</title>
        <authorList>
            <person name="Benndorf R."/>
            <person name="Schwitalla J."/>
            <person name="Martin K."/>
            <person name="De Beer W."/>
            <person name="Kaster A.-K."/>
            <person name="Vollmers J."/>
            <person name="Poulsen M."/>
            <person name="Beemelmanns C."/>
        </authorList>
    </citation>
    <scope>NUCLEOTIDE SEQUENCE [LARGE SCALE GENOMIC DNA]</scope>
    <source>
        <strain evidence="3 4">RB56</strain>
    </source>
</reference>
<evidence type="ECO:0000259" key="2">
    <source>
        <dbReference type="Pfam" id="PF08028"/>
    </source>
</evidence>
<dbReference type="SUPFAM" id="SSF47203">
    <property type="entry name" value="Acyl-CoA dehydrogenase C-terminal domain-like"/>
    <property type="match status" value="1"/>
</dbReference>
<dbReference type="InterPro" id="IPR036250">
    <property type="entry name" value="AcylCo_DH-like_C"/>
</dbReference>
<dbReference type="InterPro" id="IPR037069">
    <property type="entry name" value="AcylCoA_DH/ox_N_sf"/>
</dbReference>
<dbReference type="OrthoDB" id="571684at2"/>
<dbReference type="Gene3D" id="1.10.540.10">
    <property type="entry name" value="Acyl-CoA dehydrogenase/oxidase, N-terminal domain"/>
    <property type="match status" value="1"/>
</dbReference>
<sequence length="394" mass="42323">MTSAPSRLTAAPRDAQDCVAISREVRTRLAAMSADIDRAGVYPTAAMELVDDSGLRDLALPRSAGGIAADVPLDDTEAMMQIITNIAAGESSVAQMWLFHQSTARSMLHPAGPLGAEARTVLLDRFRHDGVRFCAPNNEHSATFGRYEMEIRRATGGVVVTGRKYFATGSGGARYAVSFGVTKDFPDIPDGTLHRVVIDLDDPGVTRYDDWDNMGQRSTTSGSLGYDGVFVPDGFHYSVPDFRWDANATGSLGITAIVLGIGLGAFDAVVDFVKHRAAYRDAPQDKVIRHHLGRFAASLAAAEALFRAATAEAVAADRSGDRDRIAAAAAETEKAKVTIVEAALLVTGEMHRLCGGQSTANEHNLDRFWRNARTLSVQNVLDVAIDKIAGYELR</sequence>
<dbReference type="PANTHER" id="PTHR43884:SF12">
    <property type="entry name" value="ISOVALERYL-COA DEHYDROGENASE, MITOCHONDRIAL-RELATED"/>
    <property type="match status" value="1"/>
</dbReference>
<proteinExistence type="predicted"/>
<evidence type="ECO:0000313" key="3">
    <source>
        <dbReference type="EMBL" id="MQY26143.1"/>
    </source>
</evidence>
<organism evidence="3 4">
    <name type="scientific">Nocardia aurantia</name>
    <dbReference type="NCBI Taxonomy" id="2585199"/>
    <lineage>
        <taxon>Bacteria</taxon>
        <taxon>Bacillati</taxon>
        <taxon>Actinomycetota</taxon>
        <taxon>Actinomycetes</taxon>
        <taxon>Mycobacteriales</taxon>
        <taxon>Nocardiaceae</taxon>
        <taxon>Nocardia</taxon>
    </lineage>
</organism>
<dbReference type="PIRSF" id="PIRSF016578">
    <property type="entry name" value="HsaA"/>
    <property type="match status" value="1"/>
</dbReference>
<dbReference type="EMBL" id="WEGI01000003">
    <property type="protein sequence ID" value="MQY26143.1"/>
    <property type="molecule type" value="Genomic_DNA"/>
</dbReference>
<dbReference type="InterPro" id="IPR009100">
    <property type="entry name" value="AcylCoA_DH/oxidase_NM_dom_sf"/>
</dbReference>
<dbReference type="GO" id="GO:0050660">
    <property type="term" value="F:flavin adenine dinucleotide binding"/>
    <property type="evidence" value="ECO:0007669"/>
    <property type="project" value="InterPro"/>
</dbReference>
<keyword evidence="1" id="KW-0560">Oxidoreductase</keyword>
<dbReference type="GO" id="GO:0003995">
    <property type="term" value="F:acyl-CoA dehydrogenase activity"/>
    <property type="evidence" value="ECO:0007669"/>
    <property type="project" value="TreeGrafter"/>
</dbReference>
<protein>
    <submittedName>
        <fullName evidence="3">Dibenzothiophene desulfurization enzyme C</fullName>
    </submittedName>
</protein>
<dbReference type="Gene3D" id="1.20.140.10">
    <property type="entry name" value="Butyryl-CoA Dehydrogenase, subunit A, domain 3"/>
    <property type="match status" value="1"/>
</dbReference>
<comment type="caution">
    <text evidence="3">The sequence shown here is derived from an EMBL/GenBank/DDBJ whole genome shotgun (WGS) entry which is preliminary data.</text>
</comment>
<dbReference type="SUPFAM" id="SSF56645">
    <property type="entry name" value="Acyl-CoA dehydrogenase NM domain-like"/>
    <property type="match status" value="1"/>
</dbReference>
<dbReference type="InterPro" id="IPR013107">
    <property type="entry name" value="Acyl-CoA_DH_C"/>
</dbReference>
<dbReference type="Proteomes" id="UP000431401">
    <property type="component" value="Unassembled WGS sequence"/>
</dbReference>
<name>A0A7K0DK14_9NOCA</name>
<evidence type="ECO:0000313" key="4">
    <source>
        <dbReference type="Proteomes" id="UP000431401"/>
    </source>
</evidence>
<accession>A0A7K0DK14</accession>
<dbReference type="InterPro" id="IPR046373">
    <property type="entry name" value="Acyl-CoA_Oxase/DH_mid-dom_sf"/>
</dbReference>
<keyword evidence="4" id="KW-1185">Reference proteome</keyword>
<dbReference type="RefSeq" id="WP_153340077.1">
    <property type="nucleotide sequence ID" value="NZ_WEGI01000003.1"/>
</dbReference>
<dbReference type="Pfam" id="PF08028">
    <property type="entry name" value="Acyl-CoA_dh_2"/>
    <property type="match status" value="1"/>
</dbReference>
<feature type="domain" description="Acyl-CoA dehydrogenase C-terminal" evidence="2">
    <location>
        <begin position="252"/>
        <end position="376"/>
    </location>
</feature>
<evidence type="ECO:0000256" key="1">
    <source>
        <dbReference type="ARBA" id="ARBA00023002"/>
    </source>
</evidence>
<dbReference type="AlphaFoldDB" id="A0A7K0DK14"/>
<dbReference type="Gene3D" id="2.40.110.10">
    <property type="entry name" value="Butyryl-CoA Dehydrogenase, subunit A, domain 2"/>
    <property type="match status" value="1"/>
</dbReference>